<dbReference type="OrthoDB" id="571729at2"/>
<feature type="compositionally biased region" description="Basic residues" evidence="1">
    <location>
        <begin position="42"/>
        <end position="51"/>
    </location>
</feature>
<reference evidence="2 3" key="1">
    <citation type="submission" date="2018-02" db="EMBL/GenBank/DDBJ databases">
        <authorList>
            <person name="Cohen D.B."/>
            <person name="Kent A.D."/>
        </authorList>
    </citation>
    <scope>NUCLEOTIDE SEQUENCE [LARGE SCALE GENOMIC DNA]</scope>
    <source>
        <strain evidence="2 3">CCAP 1448/3</strain>
    </source>
</reference>
<protein>
    <submittedName>
        <fullName evidence="2">Uncharacterized protein</fullName>
    </submittedName>
</protein>
<evidence type="ECO:0000313" key="3">
    <source>
        <dbReference type="Proteomes" id="UP000238762"/>
    </source>
</evidence>
<reference evidence="2 3" key="2">
    <citation type="submission" date="2018-03" db="EMBL/GenBank/DDBJ databases">
        <title>The ancient ancestry and fast evolution of plastids.</title>
        <authorList>
            <person name="Moore K.R."/>
            <person name="Magnabosco C."/>
            <person name="Momper L."/>
            <person name="Gold D.A."/>
            <person name="Bosak T."/>
            <person name="Fournier G.P."/>
        </authorList>
    </citation>
    <scope>NUCLEOTIDE SEQUENCE [LARGE SCALE GENOMIC DNA]</scope>
    <source>
        <strain evidence="2 3">CCAP 1448/3</strain>
    </source>
</reference>
<dbReference type="EMBL" id="PVWJ01000155">
    <property type="protein sequence ID" value="PSB00831.1"/>
    <property type="molecule type" value="Genomic_DNA"/>
</dbReference>
<comment type="caution">
    <text evidence="2">The sequence shown here is derived from an EMBL/GenBank/DDBJ whole genome shotgun (WGS) entry which is preliminary data.</text>
</comment>
<dbReference type="Proteomes" id="UP000238762">
    <property type="component" value="Unassembled WGS sequence"/>
</dbReference>
<name>A0A2T1BXV8_9CYAN</name>
<feature type="region of interest" description="Disordered" evidence="1">
    <location>
        <begin position="38"/>
        <end position="71"/>
    </location>
</feature>
<keyword evidence="3" id="KW-1185">Reference proteome</keyword>
<accession>A0A2T1BXV8</accession>
<dbReference type="RefSeq" id="WP_106291199.1">
    <property type="nucleotide sequence ID" value="NZ_CAWNTC010000194.1"/>
</dbReference>
<proteinExistence type="predicted"/>
<evidence type="ECO:0000313" key="2">
    <source>
        <dbReference type="EMBL" id="PSB00831.1"/>
    </source>
</evidence>
<dbReference type="AlphaFoldDB" id="A0A2T1BXV8"/>
<evidence type="ECO:0000256" key="1">
    <source>
        <dbReference type="SAM" id="MobiDB-lite"/>
    </source>
</evidence>
<sequence length="157" mass="17529">MVTIEQLMQHGTRRKIETIALEMGYSPANEYPAEVLEEVKRRSSKTKKRKSPTATAQAAAEEQTHTVASEDLQDIDDAAQHRAAAMRVGSDALTLYYYATGQFTNPELKNQVEDSRSKLKEAMRGIAAAYDPEFFLAQTRLMELTTGRNGQLSELSD</sequence>
<gene>
    <name evidence="2" type="ORF">C7B64_21400</name>
</gene>
<organism evidence="2 3">
    <name type="scientific">Merismopedia glauca CCAP 1448/3</name>
    <dbReference type="NCBI Taxonomy" id="1296344"/>
    <lineage>
        <taxon>Bacteria</taxon>
        <taxon>Bacillati</taxon>
        <taxon>Cyanobacteriota</taxon>
        <taxon>Cyanophyceae</taxon>
        <taxon>Synechococcales</taxon>
        <taxon>Merismopediaceae</taxon>
        <taxon>Merismopedia</taxon>
    </lineage>
</organism>